<name>E0XWV5_9DELT</name>
<sequence length="52" mass="5986">MNHDLEHVWETKFIPWVVRFLLDHPKGINELPYAVGLPDGAHPDYCEVVSAE</sequence>
<organism evidence="1">
    <name type="scientific">uncultured delta proteobacterium HF0010_08B07</name>
    <dbReference type="NCBI Taxonomy" id="710821"/>
    <lineage>
        <taxon>Bacteria</taxon>
        <taxon>Deltaproteobacteria</taxon>
        <taxon>environmental samples</taxon>
    </lineage>
</organism>
<proteinExistence type="predicted"/>
<reference evidence="1" key="1">
    <citation type="journal article" date="2011" name="Environ. Microbiol.">
        <title>Time-series analyses of Monterey Bay coastal microbial picoplankton using a 'genome proxy' microarray.</title>
        <authorList>
            <person name="Rich V.I."/>
            <person name="Pham V.D."/>
            <person name="Eppley J."/>
            <person name="Shi Y."/>
            <person name="DeLong E.F."/>
        </authorList>
    </citation>
    <scope>NUCLEOTIDE SEQUENCE</scope>
</reference>
<protein>
    <submittedName>
        <fullName evidence="1">Uncharacterized protein</fullName>
    </submittedName>
</protein>
<dbReference type="AlphaFoldDB" id="E0XWV5"/>
<accession>E0XWV5</accession>
<evidence type="ECO:0000313" key="1">
    <source>
        <dbReference type="EMBL" id="ADI18896.1"/>
    </source>
</evidence>
<dbReference type="EMBL" id="GU474903">
    <property type="protein sequence ID" value="ADI18896.1"/>
    <property type="molecule type" value="Genomic_DNA"/>
</dbReference>